<reference evidence="6 7" key="1">
    <citation type="submission" date="2010-06" db="EMBL/GenBank/DDBJ databases">
        <title>Complete sequence of chromosome of Nitrosococcus watsoni C-113.</title>
        <authorList>
            <consortium name="US DOE Joint Genome Institute"/>
            <person name="Lucas S."/>
            <person name="Copeland A."/>
            <person name="Lapidus A."/>
            <person name="Cheng J.-F."/>
            <person name="Bruce D."/>
            <person name="Goodwin L."/>
            <person name="Pitluck S."/>
            <person name="Malfatti S.A."/>
            <person name="Chain P.S.G."/>
            <person name="Land M."/>
            <person name="Hauser L."/>
            <person name="Kyrpides N."/>
            <person name="Ivanova N."/>
            <person name="Cambell M.A."/>
            <person name="Heidelberg J.F."/>
            <person name="Klotz M.G."/>
            <person name="Woyke T."/>
        </authorList>
    </citation>
    <scope>NUCLEOTIDE SEQUENCE [LARGE SCALE GENOMIC DNA]</scope>
    <source>
        <strain evidence="6 7">C-113</strain>
    </source>
</reference>
<keyword evidence="2 5" id="KW-0812">Transmembrane</keyword>
<dbReference type="InterPro" id="IPR001129">
    <property type="entry name" value="Membr-assoc_MAPEG"/>
</dbReference>
<dbReference type="Gene3D" id="1.20.120.550">
    <property type="entry name" value="Membrane associated eicosanoid/glutathione metabolism-like domain"/>
    <property type="match status" value="1"/>
</dbReference>
<dbReference type="Pfam" id="PF01124">
    <property type="entry name" value="MAPEG"/>
    <property type="match status" value="1"/>
</dbReference>
<keyword evidence="7" id="KW-1185">Reference proteome</keyword>
<dbReference type="GO" id="GO:0045055">
    <property type="term" value="P:regulated exocytosis"/>
    <property type="evidence" value="ECO:0007669"/>
    <property type="project" value="TreeGrafter"/>
</dbReference>
<evidence type="ECO:0000256" key="5">
    <source>
        <dbReference type="SAM" id="Phobius"/>
    </source>
</evidence>
<evidence type="ECO:0000313" key="7">
    <source>
        <dbReference type="Proteomes" id="UP000000393"/>
    </source>
</evidence>
<evidence type="ECO:0000256" key="1">
    <source>
        <dbReference type="ARBA" id="ARBA00004370"/>
    </source>
</evidence>
<evidence type="ECO:0000256" key="2">
    <source>
        <dbReference type="ARBA" id="ARBA00022692"/>
    </source>
</evidence>
<dbReference type="Proteomes" id="UP000000393">
    <property type="component" value="Chromosome"/>
</dbReference>
<evidence type="ECO:0000256" key="3">
    <source>
        <dbReference type="ARBA" id="ARBA00022989"/>
    </source>
</evidence>
<sequence length="210" mass="22182">MLDVKQKGVLRGMLIGTAFALAITVLGSWLNPFSFCPNMSELARLNVAIKNSLLPAICLAIAIGRLAKHRFFSPEDIDGGDLTEATEQAKLLQSLLQNTLEQFAFAVAAYCAWAVVMPSAWLSVVPLAAAAFIVGRILFFIGYSRGASARAIGFTLAFYTSAAMLVSVTATVFVQLITANRSLQLAAQSAGALGFPPRPAAAPAATELQC</sequence>
<dbReference type="GO" id="GO:0005765">
    <property type="term" value="C:lysosomal membrane"/>
    <property type="evidence" value="ECO:0007669"/>
    <property type="project" value="TreeGrafter"/>
</dbReference>
<dbReference type="HOGENOM" id="CLU_113698_0_0_6"/>
<proteinExistence type="predicted"/>
<feature type="transmembrane region" description="Helical" evidence="5">
    <location>
        <begin position="127"/>
        <end position="144"/>
    </location>
</feature>
<evidence type="ECO:0000313" key="6">
    <source>
        <dbReference type="EMBL" id="ADJ29435.1"/>
    </source>
</evidence>
<dbReference type="SUPFAM" id="SSF161084">
    <property type="entry name" value="MAPEG domain-like"/>
    <property type="match status" value="1"/>
</dbReference>
<dbReference type="RefSeq" id="WP_013221503.1">
    <property type="nucleotide sequence ID" value="NC_014315.1"/>
</dbReference>
<feature type="transmembrane region" description="Helical" evidence="5">
    <location>
        <begin position="156"/>
        <end position="177"/>
    </location>
</feature>
<feature type="transmembrane region" description="Helical" evidence="5">
    <location>
        <begin position="12"/>
        <end position="30"/>
    </location>
</feature>
<evidence type="ECO:0000256" key="4">
    <source>
        <dbReference type="ARBA" id="ARBA00023136"/>
    </source>
</evidence>
<dbReference type="EMBL" id="CP002086">
    <property type="protein sequence ID" value="ADJ29435.1"/>
    <property type="molecule type" value="Genomic_DNA"/>
</dbReference>
<dbReference type="PANTHER" id="PTHR31004:SF1">
    <property type="entry name" value="TRANSMEMBRANE PROTEIN 79"/>
    <property type="match status" value="1"/>
</dbReference>
<dbReference type="KEGG" id="nwa:Nwat_2659"/>
<name>D8KAK8_NITWC</name>
<dbReference type="STRING" id="105559.Nwat_2659"/>
<comment type="subcellular location">
    <subcellularLocation>
        <location evidence="1">Membrane</location>
    </subcellularLocation>
</comment>
<gene>
    <name evidence="6" type="ordered locus">Nwat_2659</name>
</gene>
<dbReference type="InterPro" id="IPR023352">
    <property type="entry name" value="MAPEG-like_dom_sf"/>
</dbReference>
<keyword evidence="4 5" id="KW-0472">Membrane</keyword>
<organism evidence="6 7">
    <name type="scientific">Nitrosococcus watsoni (strain C-113)</name>
    <dbReference type="NCBI Taxonomy" id="105559"/>
    <lineage>
        <taxon>Bacteria</taxon>
        <taxon>Pseudomonadati</taxon>
        <taxon>Pseudomonadota</taxon>
        <taxon>Gammaproteobacteria</taxon>
        <taxon>Chromatiales</taxon>
        <taxon>Chromatiaceae</taxon>
        <taxon>Nitrosococcus</taxon>
    </lineage>
</organism>
<feature type="transmembrane region" description="Helical" evidence="5">
    <location>
        <begin position="42"/>
        <end position="63"/>
    </location>
</feature>
<keyword evidence="3 5" id="KW-1133">Transmembrane helix</keyword>
<accession>D8KAK8</accession>
<dbReference type="eggNOG" id="ENOG5032QYR">
    <property type="taxonomic scope" value="Bacteria"/>
</dbReference>
<dbReference type="PANTHER" id="PTHR31004">
    <property type="entry name" value="TRANSMEMBRANE PROTEIN 79"/>
    <property type="match status" value="1"/>
</dbReference>
<protein>
    <submittedName>
        <fullName evidence="6">Membrane-associated protein in eicosanoid and glutathione metabolism (MAPEG)</fullName>
    </submittedName>
</protein>
<dbReference type="AlphaFoldDB" id="D8KAK8"/>